<protein>
    <submittedName>
        <fullName evidence="3">Uncharacterized protein</fullName>
    </submittedName>
</protein>
<name>A0A1I7XFR1_HETBA</name>
<feature type="compositionally biased region" description="Basic and acidic residues" evidence="1">
    <location>
        <begin position="8"/>
        <end position="21"/>
    </location>
</feature>
<accession>A0A1I7XFR1</accession>
<evidence type="ECO:0000313" key="2">
    <source>
        <dbReference type="Proteomes" id="UP000095283"/>
    </source>
</evidence>
<sequence length="84" mass="9705">MEMVYGKQEWEKSGEEEKEEKNEVEEEEDKERIVTKLFPSSYRISAITASSSIARNSRQSLTKSRLNFIACAQRCSRIVGERSV</sequence>
<evidence type="ECO:0000313" key="3">
    <source>
        <dbReference type="WBParaSite" id="Hba_16161"/>
    </source>
</evidence>
<dbReference type="Proteomes" id="UP000095283">
    <property type="component" value="Unplaced"/>
</dbReference>
<organism evidence="2 3">
    <name type="scientific">Heterorhabditis bacteriophora</name>
    <name type="common">Entomopathogenic nematode worm</name>
    <dbReference type="NCBI Taxonomy" id="37862"/>
    <lineage>
        <taxon>Eukaryota</taxon>
        <taxon>Metazoa</taxon>
        <taxon>Ecdysozoa</taxon>
        <taxon>Nematoda</taxon>
        <taxon>Chromadorea</taxon>
        <taxon>Rhabditida</taxon>
        <taxon>Rhabditina</taxon>
        <taxon>Rhabditomorpha</taxon>
        <taxon>Strongyloidea</taxon>
        <taxon>Heterorhabditidae</taxon>
        <taxon>Heterorhabditis</taxon>
    </lineage>
</organism>
<proteinExistence type="predicted"/>
<feature type="region of interest" description="Disordered" evidence="1">
    <location>
        <begin position="1"/>
        <end position="30"/>
    </location>
</feature>
<dbReference type="WBParaSite" id="Hba_16161">
    <property type="protein sequence ID" value="Hba_16161"/>
    <property type="gene ID" value="Hba_16161"/>
</dbReference>
<evidence type="ECO:0000256" key="1">
    <source>
        <dbReference type="SAM" id="MobiDB-lite"/>
    </source>
</evidence>
<keyword evidence="2" id="KW-1185">Reference proteome</keyword>
<reference evidence="3" key="1">
    <citation type="submission" date="2016-11" db="UniProtKB">
        <authorList>
            <consortium name="WormBaseParasite"/>
        </authorList>
    </citation>
    <scope>IDENTIFICATION</scope>
</reference>
<dbReference type="AlphaFoldDB" id="A0A1I7XFR1"/>